<proteinExistence type="predicted"/>
<feature type="transmembrane region" description="Helical" evidence="1">
    <location>
        <begin position="47"/>
        <end position="68"/>
    </location>
</feature>
<protein>
    <submittedName>
        <fullName evidence="2">Uncharacterized protein</fullName>
    </submittedName>
</protein>
<organism evidence="2 3">
    <name type="scientific">Saccharopolyspora rhizosphaerae</name>
    <dbReference type="NCBI Taxonomy" id="2492662"/>
    <lineage>
        <taxon>Bacteria</taxon>
        <taxon>Bacillati</taxon>
        <taxon>Actinomycetota</taxon>
        <taxon>Actinomycetes</taxon>
        <taxon>Pseudonocardiales</taxon>
        <taxon>Pseudonocardiaceae</taxon>
        <taxon>Saccharopolyspora</taxon>
    </lineage>
</organism>
<dbReference type="EMBL" id="RSAA01000010">
    <property type="protein sequence ID" value="RRO17057.1"/>
    <property type="molecule type" value="Genomic_DNA"/>
</dbReference>
<comment type="caution">
    <text evidence="2">The sequence shown here is derived from an EMBL/GenBank/DDBJ whole genome shotgun (WGS) entry which is preliminary data.</text>
</comment>
<dbReference type="RefSeq" id="WP_125090383.1">
    <property type="nucleotide sequence ID" value="NZ_RSAA01000010.1"/>
</dbReference>
<sequence length="76" mass="8120">MIPMIRKHVTVTVVLVAAWLATSTTALARFVERVRFDDRGSESTEKAVLTAIALAAALGLGAAITAVVQKYQAQIH</sequence>
<gene>
    <name evidence="2" type="ORF">EIL87_12350</name>
</gene>
<keyword evidence="3" id="KW-1185">Reference proteome</keyword>
<keyword evidence="1" id="KW-0472">Membrane</keyword>
<keyword evidence="1" id="KW-0812">Transmembrane</keyword>
<dbReference type="AlphaFoldDB" id="A0A3R8P0U5"/>
<evidence type="ECO:0000256" key="1">
    <source>
        <dbReference type="SAM" id="Phobius"/>
    </source>
</evidence>
<evidence type="ECO:0000313" key="2">
    <source>
        <dbReference type="EMBL" id="RRO17057.1"/>
    </source>
</evidence>
<accession>A0A3R8P0U5</accession>
<dbReference type="Proteomes" id="UP000274515">
    <property type="component" value="Unassembled WGS sequence"/>
</dbReference>
<keyword evidence="1" id="KW-1133">Transmembrane helix</keyword>
<name>A0A3R8P0U5_9PSEU</name>
<evidence type="ECO:0000313" key="3">
    <source>
        <dbReference type="Proteomes" id="UP000274515"/>
    </source>
</evidence>
<reference evidence="2 3" key="1">
    <citation type="submission" date="2018-11" db="EMBL/GenBank/DDBJ databases">
        <title>Saccharopolyspora rhizosphaerae sp. nov., an actinomycete isolated from rhizosphere soil in Thailand.</title>
        <authorList>
            <person name="Intra B."/>
            <person name="Euanorasetr J."/>
            <person name="Take A."/>
            <person name="Inahashi Y."/>
            <person name="Mori M."/>
            <person name="Panbangred W."/>
            <person name="Matsumoto A."/>
        </authorList>
    </citation>
    <scope>NUCLEOTIDE SEQUENCE [LARGE SCALE GENOMIC DNA]</scope>
    <source>
        <strain evidence="2 3">H219</strain>
    </source>
</reference>